<feature type="domain" description="Amine oxidase" evidence="3">
    <location>
        <begin position="23"/>
        <end position="296"/>
    </location>
</feature>
<dbReference type="NCBIfam" id="NF045637">
    <property type="entry name" value="carotdesatCrtDProt"/>
    <property type="match status" value="1"/>
</dbReference>
<organism evidence="4 5">
    <name type="scientific">Thalassococcus arenae</name>
    <dbReference type="NCBI Taxonomy" id="2851652"/>
    <lineage>
        <taxon>Bacteria</taxon>
        <taxon>Pseudomonadati</taxon>
        <taxon>Pseudomonadota</taxon>
        <taxon>Alphaproteobacteria</taxon>
        <taxon>Rhodobacterales</taxon>
        <taxon>Roseobacteraceae</taxon>
        <taxon>Thalassococcus</taxon>
    </lineage>
</organism>
<evidence type="ECO:0000256" key="2">
    <source>
        <dbReference type="SAM" id="MobiDB-lite"/>
    </source>
</evidence>
<evidence type="ECO:0000313" key="4">
    <source>
        <dbReference type="EMBL" id="MBV2359391.1"/>
    </source>
</evidence>
<keyword evidence="5" id="KW-1185">Reference proteome</keyword>
<feature type="compositionally biased region" description="Low complexity" evidence="2">
    <location>
        <begin position="500"/>
        <end position="511"/>
    </location>
</feature>
<dbReference type="Pfam" id="PF01593">
    <property type="entry name" value="Amino_oxidase"/>
    <property type="match status" value="2"/>
</dbReference>
<comment type="caution">
    <text evidence="4">The sequence shown here is derived from an EMBL/GenBank/DDBJ whole genome shotgun (WGS) entry which is preliminary data.</text>
</comment>
<protein>
    <submittedName>
        <fullName evidence="4">FAD-dependent oxidoreductase</fullName>
    </submittedName>
</protein>
<evidence type="ECO:0000259" key="3">
    <source>
        <dbReference type="Pfam" id="PF01593"/>
    </source>
</evidence>
<reference evidence="4" key="1">
    <citation type="submission" date="2021-06" db="EMBL/GenBank/DDBJ databases">
        <title>Thalassococcus sp. CAU 1522 isolated from sea sand, Republic of Korea.</title>
        <authorList>
            <person name="Kim W."/>
        </authorList>
    </citation>
    <scope>NUCLEOTIDE SEQUENCE</scope>
    <source>
        <strain evidence="4">CAU 1522</strain>
    </source>
</reference>
<keyword evidence="1" id="KW-0560">Oxidoreductase</keyword>
<dbReference type="PANTHER" id="PTHR43734">
    <property type="entry name" value="PHYTOENE DESATURASE"/>
    <property type="match status" value="1"/>
</dbReference>
<dbReference type="InterPro" id="IPR002937">
    <property type="entry name" value="Amino_oxidase"/>
</dbReference>
<proteinExistence type="predicted"/>
<dbReference type="PANTHER" id="PTHR43734:SF7">
    <property type="entry name" value="4,4'-DIAPONEUROSPORENE OXYGENASE"/>
    <property type="match status" value="1"/>
</dbReference>
<feature type="domain" description="Amine oxidase" evidence="3">
    <location>
        <begin position="445"/>
        <end position="497"/>
    </location>
</feature>
<accession>A0ABS6N5V3</accession>
<gene>
    <name evidence="4" type="ORF">KUH32_06375</name>
</gene>
<dbReference type="Proteomes" id="UP001166293">
    <property type="component" value="Unassembled WGS sequence"/>
</dbReference>
<dbReference type="EMBL" id="JAHRWL010000001">
    <property type="protein sequence ID" value="MBV2359391.1"/>
    <property type="molecule type" value="Genomic_DNA"/>
</dbReference>
<evidence type="ECO:0000313" key="5">
    <source>
        <dbReference type="Proteomes" id="UP001166293"/>
    </source>
</evidence>
<sequence length="532" mass="56105">MKNAAVIAERRRPGPVIVIGAGIGGLCAALELVAAGENVLILERHATPGGKMRQVPSPAGGVDAGPTVLTMRAVFDALFEMTGSTLDAHVTLHKQDILARHWWPDSGPLDLYADTARSAQAIGAFAGTRAAQQFSAFSQRTRQLFDGFRAPVMEAANPTLGSLTRHVLRHPHLIGAMAPGATLAILLRQTFTDPRLRQLFGRYATYVGGSPFEVPALLSLIWQAEENGVWVVEGGLTALAQAIAARFEALGGNLLYHAHATRILTDSEGVTGVALADGSIFPAGQVVFNGDPRALALGRFGDAAASVAQVTDRVPRSLSANVWAFASEVRGLDLVHHNVFFSSDPKSEFKDLKRGCLPSDPTLYLCAEDRGQGRSPSRMERFEIILNAPPLTRRLPEPEDFDTCHRRTFQTLGRFGLTFTPEPGKAALTTPSGFDALFPATAGSLYGQSPHGMMAAFRRPTAKSPIPGLVLCGGGCHPGAGVPMAALSGRHAAAAILTARTSTSTSRRTATPGGMSTASRIAAAVPSRSSGS</sequence>
<name>A0ABS6N5V3_9RHOB</name>
<evidence type="ECO:0000256" key="1">
    <source>
        <dbReference type="ARBA" id="ARBA00023002"/>
    </source>
</evidence>
<dbReference type="InterPro" id="IPR054841">
    <property type="entry name" value="carotdesatCrtD"/>
</dbReference>
<feature type="region of interest" description="Disordered" evidence="2">
    <location>
        <begin position="500"/>
        <end position="532"/>
    </location>
</feature>